<keyword evidence="5" id="KW-0732">Signal</keyword>
<protein>
    <recommendedName>
        <fullName evidence="10">UDENN domain-containing protein</fullName>
    </recommendedName>
</protein>
<feature type="compositionally biased region" description="Polar residues" evidence="4">
    <location>
        <begin position="1272"/>
        <end position="1281"/>
    </location>
</feature>
<evidence type="ECO:0000259" key="6">
    <source>
        <dbReference type="PROSITE" id="PS50211"/>
    </source>
</evidence>
<dbReference type="InterPro" id="IPR002110">
    <property type="entry name" value="Ankyrin_rpt"/>
</dbReference>
<feature type="region of interest" description="Disordered" evidence="4">
    <location>
        <begin position="1272"/>
        <end position="1294"/>
    </location>
</feature>
<evidence type="ECO:0000313" key="9">
    <source>
        <dbReference type="Proteomes" id="UP000290189"/>
    </source>
</evidence>
<evidence type="ECO:0000256" key="5">
    <source>
        <dbReference type="SAM" id="SignalP"/>
    </source>
</evidence>
<dbReference type="Pfam" id="PF12796">
    <property type="entry name" value="Ank_2"/>
    <property type="match status" value="2"/>
</dbReference>
<evidence type="ECO:0008006" key="10">
    <source>
        <dbReference type="Google" id="ProtNLM"/>
    </source>
</evidence>
<keyword evidence="8" id="KW-0496">Mitochondrion</keyword>
<feature type="region of interest" description="Disordered" evidence="4">
    <location>
        <begin position="1191"/>
        <end position="1212"/>
    </location>
</feature>
<dbReference type="PANTHER" id="PTHR24198:SF165">
    <property type="entry name" value="ANKYRIN REPEAT-CONTAINING PROTEIN-RELATED"/>
    <property type="match status" value="1"/>
</dbReference>
<dbReference type="Gene3D" id="3.40.50.11500">
    <property type="match status" value="1"/>
</dbReference>
<feature type="signal peptide" evidence="5">
    <location>
        <begin position="1"/>
        <end position="29"/>
    </location>
</feature>
<evidence type="ECO:0000256" key="4">
    <source>
        <dbReference type="SAM" id="MobiDB-lite"/>
    </source>
</evidence>
<proteinExistence type="predicted"/>
<dbReference type="InterPro" id="IPR008942">
    <property type="entry name" value="ENTH_VHS"/>
</dbReference>
<feature type="repeat" description="ANK" evidence="3">
    <location>
        <begin position="431"/>
        <end position="454"/>
    </location>
</feature>
<gene>
    <name evidence="8" type="ORF">PLBR_LOCUS8880</name>
</gene>
<dbReference type="InterPro" id="IPR013809">
    <property type="entry name" value="ENTH"/>
</dbReference>
<dbReference type="SMART" id="SM00799">
    <property type="entry name" value="DENN"/>
    <property type="match status" value="1"/>
</dbReference>
<dbReference type="PANTHER" id="PTHR24198">
    <property type="entry name" value="ANKYRIN REPEAT AND PROTEIN KINASE DOMAIN-CONTAINING PROTEIN"/>
    <property type="match status" value="1"/>
</dbReference>
<dbReference type="Pfam" id="PF01417">
    <property type="entry name" value="ENTH"/>
    <property type="match status" value="1"/>
</dbReference>
<name>A0A3P3YN75_PLABS</name>
<organism evidence="8 9">
    <name type="scientific">Plasmodiophora brassicae</name>
    <name type="common">Clubroot disease agent</name>
    <dbReference type="NCBI Taxonomy" id="37360"/>
    <lineage>
        <taxon>Eukaryota</taxon>
        <taxon>Sar</taxon>
        <taxon>Rhizaria</taxon>
        <taxon>Endomyxa</taxon>
        <taxon>Phytomyxea</taxon>
        <taxon>Plasmodiophorida</taxon>
        <taxon>Plasmodiophoridae</taxon>
        <taxon>Plasmodiophora</taxon>
    </lineage>
</organism>
<dbReference type="Proteomes" id="UP000290189">
    <property type="component" value="Unassembled WGS sequence"/>
</dbReference>
<evidence type="ECO:0000256" key="2">
    <source>
        <dbReference type="ARBA" id="ARBA00023043"/>
    </source>
</evidence>
<dbReference type="PROSITE" id="PS50297">
    <property type="entry name" value="ANK_REP_REGION"/>
    <property type="match status" value="1"/>
</dbReference>
<dbReference type="EMBL" id="OVEO01000018">
    <property type="protein sequence ID" value="SPR01665.1"/>
    <property type="molecule type" value="Genomic_DNA"/>
</dbReference>
<dbReference type="PROSITE" id="PS50211">
    <property type="entry name" value="DENN"/>
    <property type="match status" value="1"/>
</dbReference>
<dbReference type="InterPro" id="IPR043153">
    <property type="entry name" value="DENN_C"/>
</dbReference>
<geneLocation type="mitochondrion" evidence="8"/>
<evidence type="ECO:0000313" key="8">
    <source>
        <dbReference type="EMBL" id="SPR01665.1"/>
    </source>
</evidence>
<keyword evidence="2 3" id="KW-0040">ANK repeat</keyword>
<dbReference type="Pfam" id="PF02141">
    <property type="entry name" value="DENN"/>
    <property type="match status" value="1"/>
</dbReference>
<accession>A0A3P3YN75</accession>
<feature type="domain" description="ENTH" evidence="7">
    <location>
        <begin position="964"/>
        <end position="1095"/>
    </location>
</feature>
<feature type="chain" id="PRO_5018155785" description="UDENN domain-containing protein" evidence="5">
    <location>
        <begin position="30"/>
        <end position="1332"/>
    </location>
</feature>
<dbReference type="Gene3D" id="1.25.40.90">
    <property type="match status" value="1"/>
</dbReference>
<feature type="domain" description="UDENN" evidence="6">
    <location>
        <begin position="522"/>
        <end position="926"/>
    </location>
</feature>
<keyword evidence="1" id="KW-0677">Repeat</keyword>
<dbReference type="SUPFAM" id="SSF48464">
    <property type="entry name" value="ENTH/VHS domain"/>
    <property type="match status" value="1"/>
</dbReference>
<dbReference type="InterPro" id="IPR037516">
    <property type="entry name" value="Tripartite_DENN"/>
</dbReference>
<dbReference type="InterPro" id="IPR001194">
    <property type="entry name" value="cDENN_dom"/>
</dbReference>
<dbReference type="SMART" id="SM00248">
    <property type="entry name" value="ANK"/>
    <property type="match status" value="7"/>
</dbReference>
<evidence type="ECO:0000256" key="1">
    <source>
        <dbReference type="ARBA" id="ARBA00022737"/>
    </source>
</evidence>
<dbReference type="Gene3D" id="1.25.40.20">
    <property type="entry name" value="Ankyrin repeat-containing domain"/>
    <property type="match status" value="3"/>
</dbReference>
<dbReference type="PROSITE" id="PS50088">
    <property type="entry name" value="ANK_REPEAT"/>
    <property type="match status" value="1"/>
</dbReference>
<sequence>MSAGSPARSGAVPAVLILLAVFWPGVTEAVVQIVTRDGYIVDIDDTASALAHSLAHTFAKYYNSDKNTIQISLEHLPVTNHEVALLEHFIQSELRATTWAEQVLLTAEPDQRCRLLIAADHLCMQELKVAIVSTVHTWAHIGDMRNWLAPANTYLHEFVGDYAPFCRLLLGAETFSEDANRMKIEEQVRDIVIGRGGDVDLVNDAMYDYHEPDEPDEPNVNFLEKAVLAGKVAIVEELVKVPGINVNVVNKQLGTTPLVMAIQGYGEMVPWPAPRNSVDLVRALLKAPDIDVNLDVPLHYAVMSRYYCHDLVPLLVQAPGIVVNARNRYGSTPLDAAVERDLPDLVEILLNVPGIEVNHENSRSTLHIASGGKTGTGIVERLLKAPGIKVNAPDADGWTPLQVAIYTERIDIVEVLLRDARIEVNLPDKYFLDTPLHVAVKTRNLKVVKLLLNRPEIKINARNWRNETPRNIAQGYHCRDIAKALENARPAHGALWWTFGGTCAVDIILDRAGSAWAMSLFTHFLVVRLVSDGGDVSPRVYMAFCAPGHSVGTLPPGLLAFSFPDLGEFRYSSRLVSEAFSVVMSNATMFCRRHLQPATKKPSSASKSPLECLCLVTSRDDVGEILSSALQHVQIRWLLEPNAVPPLLLSLLKQEAPKPSGHIALAMSGNGVEEKFMFHRPAFDHMSVPCNVLYEYLSVDNCIAVMSAMLLEQRVIMCSSSLTALSSCVNAARSLLFPFKWKHSFYPVLPNSLLHHTLSPFPFLIGVIAGDLEKLLQLPLSPALVVRLDDNFLVQFRGTVNMLPLPTGAGAKLRTQLGQIAPQGVLSDTLKKGLNTILGKAVDAEQCLVSDAIYASWMAFYVALFHNWRRFLVRSDSGQPRIDVAKLLDDARNASEDDFVFFQALTRTDLFKAFAQELVAHTQSDLTSDPNDFSRLCTKVVRKDAASDPASIYSSTIDSIKTEMYPNRAGRFAGVALDVTSSTPTTPDTRQAILSLTQATYSSMGLREILGVVNHRLYDSAGRSWRHATLSFNLLRHLITHGSDAVLCQMRDLISQIVPFTQYAHKEEEVQTSIRNQAEAIIHQLLDMPSQVQGRRSKYVIAQDGLSGYRVAHSSDKAKATKDPVSAAVQQQMETVHVPLRASYSAEFPSDHVRRLIEGSLDSWRKYQSKSLRKDRARIVPKFTKLHKKMRPDVELSAASSVPRDGSRARTRPADGVFEDLLQLGTTSARAVAPPAPPQSAGETNVVVMAQTARTPSNATFDPFLMWTPSAQTPPVSLRQMSSPSDDDPLLDFSNLSFSSASTRSAPTSVNLQKQAALPEQFDPFASLFKSK</sequence>
<dbReference type="PROSITE" id="PS50942">
    <property type="entry name" value="ENTH"/>
    <property type="match status" value="1"/>
</dbReference>
<evidence type="ECO:0000256" key="3">
    <source>
        <dbReference type="PROSITE-ProRule" id="PRU00023"/>
    </source>
</evidence>
<dbReference type="SUPFAM" id="SSF48403">
    <property type="entry name" value="Ankyrin repeat"/>
    <property type="match status" value="1"/>
</dbReference>
<dbReference type="InterPro" id="IPR036770">
    <property type="entry name" value="Ankyrin_rpt-contain_sf"/>
</dbReference>
<evidence type="ECO:0000259" key="7">
    <source>
        <dbReference type="PROSITE" id="PS50942"/>
    </source>
</evidence>
<reference evidence="8 9" key="1">
    <citation type="submission" date="2018-03" db="EMBL/GenBank/DDBJ databases">
        <authorList>
            <person name="Fogelqvist J."/>
        </authorList>
    </citation>
    <scope>NUCLEOTIDE SEQUENCE [LARGE SCALE GENOMIC DNA]</scope>
</reference>